<feature type="domain" description="Tyrosinase copper-binding" evidence="12">
    <location>
        <begin position="361"/>
        <end position="372"/>
    </location>
</feature>
<dbReference type="PROSITE" id="PS00498">
    <property type="entry name" value="TYROSINASE_2"/>
    <property type="match status" value="1"/>
</dbReference>
<evidence type="ECO:0000256" key="6">
    <source>
        <dbReference type="ARBA" id="ARBA00023157"/>
    </source>
</evidence>
<dbReference type="PRINTS" id="PR00092">
    <property type="entry name" value="TYROSINASE"/>
</dbReference>
<feature type="binding site" evidence="7">
    <location>
        <position position="203"/>
    </location>
    <ligand>
        <name>Cu cation</name>
        <dbReference type="ChEBI" id="CHEBI:23378"/>
        <label>A</label>
    </ligand>
</feature>
<dbReference type="InterPro" id="IPR022740">
    <property type="entry name" value="Polyphenol_oxidase_C"/>
</dbReference>
<keyword evidence="3" id="KW-0883">Thioether bond</keyword>
<dbReference type="PANTHER" id="PTHR11474">
    <property type="entry name" value="TYROSINASE FAMILY MEMBER"/>
    <property type="match status" value="1"/>
</dbReference>
<dbReference type="Pfam" id="PF12143">
    <property type="entry name" value="PPO1_KFDV"/>
    <property type="match status" value="1"/>
</dbReference>
<evidence type="ECO:0000256" key="9">
    <source>
        <dbReference type="PIRSR" id="PIRSR000290-3"/>
    </source>
</evidence>
<organism evidence="13 14">
    <name type="scientific">Sesamum indicum</name>
    <name type="common">Oriental sesame</name>
    <name type="synonym">Sesamum orientale</name>
    <dbReference type="NCBI Taxonomy" id="4182"/>
    <lineage>
        <taxon>Eukaryota</taxon>
        <taxon>Viridiplantae</taxon>
        <taxon>Streptophyta</taxon>
        <taxon>Embryophyta</taxon>
        <taxon>Tracheophyta</taxon>
        <taxon>Spermatophyta</taxon>
        <taxon>Magnoliopsida</taxon>
        <taxon>eudicotyledons</taxon>
        <taxon>Gunneridae</taxon>
        <taxon>Pentapetalae</taxon>
        <taxon>asterids</taxon>
        <taxon>lamiids</taxon>
        <taxon>Lamiales</taxon>
        <taxon>Pedaliaceae</taxon>
        <taxon>Sesamum</taxon>
    </lineage>
</organism>
<name>A0A6I9UDT3_SESIN</name>
<accession>A0A6I9UDT3</accession>
<evidence type="ECO:0000256" key="5">
    <source>
        <dbReference type="ARBA" id="ARBA00023008"/>
    </source>
</evidence>
<evidence type="ECO:0000259" key="12">
    <source>
        <dbReference type="PROSITE" id="PS00498"/>
    </source>
</evidence>
<dbReference type="InterPro" id="IPR022739">
    <property type="entry name" value="Polyphenol_oxidase_cen"/>
</dbReference>
<keyword evidence="4" id="KW-0560">Oxidoreductase</keyword>
<dbReference type="GO" id="GO:0046148">
    <property type="term" value="P:pigment biosynthetic process"/>
    <property type="evidence" value="ECO:0007669"/>
    <property type="project" value="InterPro"/>
</dbReference>
<evidence type="ECO:0000256" key="2">
    <source>
        <dbReference type="ARBA" id="ARBA00022723"/>
    </source>
</evidence>
<feature type="region of interest" description="Disordered" evidence="10">
    <location>
        <begin position="36"/>
        <end position="69"/>
    </location>
</feature>
<proteinExistence type="inferred from homology"/>
<dbReference type="InterPro" id="IPR050316">
    <property type="entry name" value="Tyrosinase/Hemocyanin"/>
</dbReference>
<keyword evidence="5 7" id="KW-0186">Copper</keyword>
<keyword evidence="13" id="KW-1185">Reference proteome</keyword>
<feature type="disulfide bond" evidence="8">
    <location>
        <begin position="106"/>
        <end position="119"/>
    </location>
</feature>
<dbReference type="OrthoDB" id="6132182at2759"/>
<evidence type="ECO:0000256" key="10">
    <source>
        <dbReference type="SAM" id="MobiDB-lite"/>
    </source>
</evidence>
<sequence>MMSSLLCSWAATSIPLLSIPSSSSSYSSSLVLYPKPKARNGSTKATRPFCNARRNDDQNKNSTQENKLDRRNMLIGLGGLYSAANLGSNTLESSAAPIPPPDLNTCRPNLGPPVPYSCCPPVNTTIVDFRPPNNPPMRTRPAAHLANADYMARYNRAVQLMRNLPATDPRNFMQQSYVHCAYCNGAYFYPAAQGLNGGQIQVHGNWLFFPFHRWYLYFHERILGNLIGDPNFALPYWNWDSPDGMNTPRMYTDSRTYPALFNERRNQQIYTRPVNLATGGSSNMTPQQIANNNCTVMNNEMIRTATTLETFMGSPYRRGNAVPNAPGTSERGSHNAVHRWCGDPRQPAGEDLGNFYSAGRDPIFYGHHANVDRMWTIWRQGRANNQRDFTDTDYLNTQFLFYDENSRLVRVRVADCLDNARLGYQYQTNGVSVPWTNCPPSASVRGTRAARIVDAPKLETLEFPLKLDKVVKVRVPRPRKLRTPEEKENEVELLLIEDIEVDIGEFAKFNVFVDEEEDDFDDLNKAEYLGTFSHVPHKHDTPMKIKAQERLELQAPLEDLDVEGDEEILITLVPIAGDITIGGIKITYAPSSS</sequence>
<feature type="binding site" evidence="7">
    <location>
        <position position="334"/>
    </location>
    <ligand>
        <name>Cu cation</name>
        <dbReference type="ChEBI" id="CHEBI:23378"/>
        <label>B</label>
    </ligand>
</feature>
<feature type="binding site" evidence="7">
    <location>
        <position position="368"/>
    </location>
    <ligand>
        <name>Cu cation</name>
        <dbReference type="ChEBI" id="CHEBI:23378"/>
        <label>B</label>
    </ligand>
</feature>
<dbReference type="Pfam" id="PF00264">
    <property type="entry name" value="Tyrosinase"/>
    <property type="match status" value="1"/>
</dbReference>
<dbReference type="SUPFAM" id="SSF48056">
    <property type="entry name" value="Di-copper centre-containing domain"/>
    <property type="match status" value="1"/>
</dbReference>
<dbReference type="InterPro" id="IPR016213">
    <property type="entry name" value="Polyphenol_oxidase"/>
</dbReference>
<feature type="binding site" evidence="7">
    <location>
        <position position="338"/>
    </location>
    <ligand>
        <name>Cu cation</name>
        <dbReference type="ChEBI" id="CHEBI:23378"/>
        <label>B</label>
    </ligand>
</feature>
<dbReference type="AlphaFoldDB" id="A0A6I9UDT3"/>
<evidence type="ECO:0000256" key="1">
    <source>
        <dbReference type="ARBA" id="ARBA00009928"/>
    </source>
</evidence>
<feature type="binding site" evidence="7">
    <location>
        <position position="179"/>
    </location>
    <ligand>
        <name>Cu cation</name>
        <dbReference type="ChEBI" id="CHEBI:23378"/>
        <label>A</label>
    </ligand>
</feature>
<evidence type="ECO:0000256" key="4">
    <source>
        <dbReference type="ARBA" id="ARBA00023002"/>
    </source>
</evidence>
<dbReference type="InterPro" id="IPR002227">
    <property type="entry name" value="Tyrosinase_Cu-bd"/>
</dbReference>
<dbReference type="PANTHER" id="PTHR11474:SF95">
    <property type="entry name" value="POLYPHENOL OXIDASE, CHLOROPLASTIC-LIKE"/>
    <property type="match status" value="1"/>
</dbReference>
<evidence type="ECO:0000256" key="7">
    <source>
        <dbReference type="PIRSR" id="PIRSR000290-1"/>
    </source>
</evidence>
<comment type="cofactor">
    <cofactor evidence="7">
        <name>Cu(2+)</name>
        <dbReference type="ChEBI" id="CHEBI:29036"/>
    </cofactor>
    <text evidence="7">Binds 2 copper ions per subunit.</text>
</comment>
<dbReference type="InterPro" id="IPR008922">
    <property type="entry name" value="Di-copper_centre_dom_sf"/>
</dbReference>
<reference evidence="14" key="1">
    <citation type="submission" date="2025-08" db="UniProtKB">
        <authorList>
            <consortium name="RefSeq"/>
        </authorList>
    </citation>
    <scope>IDENTIFICATION</scope>
</reference>
<keyword evidence="6 8" id="KW-1015">Disulfide bond</keyword>
<dbReference type="Gramene" id="SIN_1019353.t">
    <property type="protein sequence ID" value="SIN_1019353.t.cds1"/>
    <property type="gene ID" value="SIN_1019353"/>
</dbReference>
<feature type="binding site" evidence="7">
    <location>
        <position position="212"/>
    </location>
    <ligand>
        <name>Cu cation</name>
        <dbReference type="ChEBI" id="CHEBI:23378"/>
        <label>A</label>
    </ligand>
</feature>
<evidence type="ECO:0000256" key="3">
    <source>
        <dbReference type="ARBA" id="ARBA00022784"/>
    </source>
</evidence>
<dbReference type="GO" id="GO:0046872">
    <property type="term" value="F:metal ion binding"/>
    <property type="evidence" value="ECO:0007669"/>
    <property type="project" value="UniProtKB-KW"/>
</dbReference>
<comment type="similarity">
    <text evidence="1">Belongs to the tyrosinase family.</text>
</comment>
<dbReference type="Proteomes" id="UP000504604">
    <property type="component" value="Linkage group LG14"/>
</dbReference>
<feature type="disulfide bond" evidence="8">
    <location>
        <begin position="118"/>
        <end position="180"/>
    </location>
</feature>
<protein>
    <submittedName>
        <fullName evidence="14">Polyphenol oxidase I, chloroplastic-like</fullName>
    </submittedName>
</protein>
<dbReference type="GeneID" id="105176864"/>
<dbReference type="Gene3D" id="1.10.1280.10">
    <property type="entry name" value="Di-copper center containing domain from catechol oxidase"/>
    <property type="match status" value="1"/>
</dbReference>
<dbReference type="PIRSF" id="PIRSF000290">
    <property type="entry name" value="PPO_plant"/>
    <property type="match status" value="1"/>
</dbReference>
<keyword evidence="2 7" id="KW-0479">Metal-binding</keyword>
<dbReference type="InParanoid" id="A0A6I9UDT3"/>
<dbReference type="RefSeq" id="XP_011098100.1">
    <property type="nucleotide sequence ID" value="XM_011099798.2"/>
</dbReference>
<feature type="domain" description="Tyrosinase copper-binding" evidence="11">
    <location>
        <begin position="203"/>
        <end position="220"/>
    </location>
</feature>
<feature type="cross-link" description="2'-(S-cysteinyl)-histidine (Cys-His)" evidence="9">
    <location>
        <begin position="183"/>
        <end position="203"/>
    </location>
</feature>
<evidence type="ECO:0000313" key="14">
    <source>
        <dbReference type="RefSeq" id="XP_011098100.1"/>
    </source>
</evidence>
<dbReference type="PROSITE" id="PS00497">
    <property type="entry name" value="TYROSINASE_1"/>
    <property type="match status" value="1"/>
</dbReference>
<evidence type="ECO:0000313" key="13">
    <source>
        <dbReference type="Proteomes" id="UP000504604"/>
    </source>
</evidence>
<evidence type="ECO:0000256" key="8">
    <source>
        <dbReference type="PIRSR" id="PIRSR000290-2"/>
    </source>
</evidence>
<dbReference type="Pfam" id="PF12142">
    <property type="entry name" value="PPO1_DWL"/>
    <property type="match status" value="1"/>
</dbReference>
<dbReference type="GO" id="GO:0004097">
    <property type="term" value="F:catechol oxidase activity"/>
    <property type="evidence" value="ECO:0007669"/>
    <property type="project" value="InterPro"/>
</dbReference>
<evidence type="ECO:0000259" key="11">
    <source>
        <dbReference type="PROSITE" id="PS00497"/>
    </source>
</evidence>
<dbReference type="KEGG" id="sind:105176864"/>
<gene>
    <name evidence="14" type="primary">LOC105176864</name>
</gene>